<evidence type="ECO:0000313" key="10">
    <source>
        <dbReference type="Proteomes" id="UP001549749"/>
    </source>
</evidence>
<feature type="transmembrane region" description="Helical" evidence="8">
    <location>
        <begin position="960"/>
        <end position="983"/>
    </location>
</feature>
<accession>A0ABV2T4F8</accession>
<evidence type="ECO:0000256" key="3">
    <source>
        <dbReference type="ARBA" id="ARBA00022448"/>
    </source>
</evidence>
<keyword evidence="7 8" id="KW-0472">Membrane</keyword>
<comment type="similarity">
    <text evidence="2">Belongs to the resistance-nodulation-cell division (RND) (TC 2.A.6) family.</text>
</comment>
<dbReference type="Gene3D" id="1.20.1640.10">
    <property type="entry name" value="Multidrug efflux transporter AcrB transmembrane domain"/>
    <property type="match status" value="2"/>
</dbReference>
<feature type="transmembrane region" description="Helical" evidence="8">
    <location>
        <begin position="473"/>
        <end position="494"/>
    </location>
</feature>
<feature type="transmembrane region" description="Helical" evidence="8">
    <location>
        <begin position="363"/>
        <end position="383"/>
    </location>
</feature>
<comment type="caution">
    <text evidence="9">The sequence shown here is derived from an EMBL/GenBank/DDBJ whole genome shotgun (WGS) entry which is preliminary data.</text>
</comment>
<evidence type="ECO:0000256" key="1">
    <source>
        <dbReference type="ARBA" id="ARBA00004651"/>
    </source>
</evidence>
<comment type="subcellular location">
    <subcellularLocation>
        <location evidence="1">Cell membrane</location>
        <topology evidence="1">Multi-pass membrane protein</topology>
    </subcellularLocation>
</comment>
<feature type="transmembrane region" description="Helical" evidence="8">
    <location>
        <begin position="995"/>
        <end position="1017"/>
    </location>
</feature>
<dbReference type="NCBIfam" id="TIGR00914">
    <property type="entry name" value="2A0601"/>
    <property type="match status" value="1"/>
</dbReference>
<feature type="transmembrane region" description="Helical" evidence="8">
    <location>
        <begin position="527"/>
        <end position="545"/>
    </location>
</feature>
<protein>
    <submittedName>
        <fullName evidence="9">CusA/CzcA family heavy metal efflux RND transporter</fullName>
    </submittedName>
</protein>
<reference evidence="9 10" key="1">
    <citation type="submission" date="2024-06" db="EMBL/GenBank/DDBJ databases">
        <title>Chitinophaga defluvii sp. nov., isolated from municipal sewage.</title>
        <authorList>
            <person name="Zhang L."/>
        </authorList>
    </citation>
    <scope>NUCLEOTIDE SEQUENCE [LARGE SCALE GENOMIC DNA]</scope>
    <source>
        <strain evidence="9 10">H8</strain>
    </source>
</reference>
<keyword evidence="10" id="KW-1185">Reference proteome</keyword>
<feature type="transmembrane region" description="Helical" evidence="8">
    <location>
        <begin position="862"/>
        <end position="881"/>
    </location>
</feature>
<dbReference type="InterPro" id="IPR001036">
    <property type="entry name" value="Acrflvin-R"/>
</dbReference>
<feature type="transmembrane region" description="Helical" evidence="8">
    <location>
        <begin position="917"/>
        <end position="939"/>
    </location>
</feature>
<dbReference type="Proteomes" id="UP001549749">
    <property type="component" value="Unassembled WGS sequence"/>
</dbReference>
<dbReference type="Gene3D" id="3.30.2090.10">
    <property type="entry name" value="Multidrug efflux transporter AcrB TolC docking domain, DN and DC subdomains"/>
    <property type="match status" value="2"/>
</dbReference>
<feature type="transmembrane region" description="Helical" evidence="8">
    <location>
        <begin position="432"/>
        <end position="453"/>
    </location>
</feature>
<evidence type="ECO:0000256" key="2">
    <source>
        <dbReference type="ARBA" id="ARBA00010942"/>
    </source>
</evidence>
<evidence type="ECO:0000313" key="9">
    <source>
        <dbReference type="EMBL" id="MET6997492.1"/>
    </source>
</evidence>
<keyword evidence="5 8" id="KW-0812">Transmembrane</keyword>
<organism evidence="9 10">
    <name type="scientific">Chitinophaga defluvii</name>
    <dbReference type="NCBI Taxonomy" id="3163343"/>
    <lineage>
        <taxon>Bacteria</taxon>
        <taxon>Pseudomonadati</taxon>
        <taxon>Bacteroidota</taxon>
        <taxon>Chitinophagia</taxon>
        <taxon>Chitinophagales</taxon>
        <taxon>Chitinophagaceae</taxon>
        <taxon>Chitinophaga</taxon>
    </lineage>
</organism>
<gene>
    <name evidence="9" type="ORF">ABR189_08935</name>
</gene>
<dbReference type="EMBL" id="JBEXAC010000001">
    <property type="protein sequence ID" value="MET6997492.1"/>
    <property type="molecule type" value="Genomic_DNA"/>
</dbReference>
<feature type="transmembrane region" description="Helical" evidence="8">
    <location>
        <begin position="12"/>
        <end position="30"/>
    </location>
</feature>
<evidence type="ECO:0000256" key="8">
    <source>
        <dbReference type="SAM" id="Phobius"/>
    </source>
</evidence>
<keyword evidence="6 8" id="KW-1133">Transmembrane helix</keyword>
<proteinExistence type="inferred from homology"/>
<name>A0ABV2T4F8_9BACT</name>
<keyword evidence="4" id="KW-1003">Cell membrane</keyword>
<dbReference type="PANTHER" id="PTHR32063:SF17">
    <property type="entry name" value="CATION EFFLUX SYSTEM PROTEIN"/>
    <property type="match status" value="1"/>
</dbReference>
<dbReference type="Pfam" id="PF00873">
    <property type="entry name" value="ACR_tran"/>
    <property type="match status" value="1"/>
</dbReference>
<dbReference type="InterPro" id="IPR027463">
    <property type="entry name" value="AcrB_DN_DC_subdom"/>
</dbReference>
<feature type="transmembrane region" description="Helical" evidence="8">
    <location>
        <begin position="337"/>
        <end position="356"/>
    </location>
</feature>
<evidence type="ECO:0000256" key="7">
    <source>
        <dbReference type="ARBA" id="ARBA00023136"/>
    </source>
</evidence>
<sequence length="1039" mass="114780">MKQIIFTAIHKRWLFVALFLLLSVFGYYSWQHLAIEAYPDIADVTSQVVTQVPGLAAEEVEQQITIPIERALNGMPGMHVMRSKSTFGLSVVTIVFEDGVEDYWARQRIHERLNEVALPYGAQPGLDPLTSPVGEIYRYIIESKNHDLRQLTELQNWTIIPRIKQVPGIADVTNFGGITTQYQIELDPHKLEQYGLSLTEVLTAINNNNNNAGGSILTRGDLSYVVRGIGLVKTLDDLGNIVVKSTYGVPVFLKDVGTLQYGQLERKGILGYTDRKVNYSEGVQGIVLLLKGQNPSIVLEGIHAAVEELNKHILPAGVTIRPYLDRTNLVDTTLNTVSHTLLEGMALVIIVLIVFLGNWRGALIVAVTIPVALLIAFILMHLTNIPANLLSLGAIDFGIIVDGAIVMMETILKKREDHPTEVLREASIADRALSVAKPILFATIIIIIAYLPLFSFERVEKKLFTPMAFTVGYALLGALAVALLLIPGLAYAVYRKPGKRHHNKWLEKLTNMYSSRIHKIMQRPRQVFWPLGIVMFGAVVLAVMVGKDFLPPLDEGSVWVQVQLPPGISLEKSKEMSDSLRQRTMKYPEVTYMMVQAGRNDDGTDPWTASHFECSIGLRPYKEWQKGRTKADLIADLAKEYATMPGYTVGFSQPMIDGVMDKIAGAHSELVVKIYGDDFKETRSIAEDVLGVLKGVKGAADLAIDQEPPLPQLQIAVDRDAVARYGLNVNDVSELIEVAIGGKAIAQVFNGNKVYDVNCRYNEDSRNTPEKIANLMLTSQTGAKIPLSQIAVVRTAAGESTITREMNKRHLTVKLNLRGRDLTAFLKEAQNSIDKHVKYDPHKYRITWGGQFENQHRAYAQLQVIVPMVLGMMFLLLYGAFGKFRQAALILAIVPLALFGGMLGLNLRGMTLNVSSAVGFIALFGVAIQNGVILITYMNDLRKKGYDLRKAVTEGAAHRFRPVLMTATVAALGLLPASLATGIGADVQRPLATVIVYGLLIATAITLFVLPALYYLLENKWGLQEEERESPGSEQGIML</sequence>
<evidence type="ECO:0000256" key="5">
    <source>
        <dbReference type="ARBA" id="ARBA00022692"/>
    </source>
</evidence>
<dbReference type="SUPFAM" id="SSF82693">
    <property type="entry name" value="Multidrug efflux transporter AcrB pore domain, PN1, PN2, PC1 and PC2 subdomains"/>
    <property type="match status" value="3"/>
</dbReference>
<dbReference type="InterPro" id="IPR004763">
    <property type="entry name" value="CusA-like"/>
</dbReference>
<dbReference type="Gene3D" id="3.30.70.1440">
    <property type="entry name" value="Multidrug efflux transporter AcrB pore domain"/>
    <property type="match status" value="1"/>
</dbReference>
<evidence type="ECO:0000256" key="6">
    <source>
        <dbReference type="ARBA" id="ARBA00022989"/>
    </source>
</evidence>
<dbReference type="SUPFAM" id="SSF82714">
    <property type="entry name" value="Multidrug efflux transporter AcrB TolC docking domain, DN and DC subdomains"/>
    <property type="match status" value="2"/>
</dbReference>
<feature type="transmembrane region" description="Helical" evidence="8">
    <location>
        <begin position="888"/>
        <end position="905"/>
    </location>
</feature>
<dbReference type="RefSeq" id="WP_354660128.1">
    <property type="nucleotide sequence ID" value="NZ_JBEXAC010000001.1"/>
</dbReference>
<evidence type="ECO:0000256" key="4">
    <source>
        <dbReference type="ARBA" id="ARBA00022475"/>
    </source>
</evidence>
<feature type="transmembrane region" description="Helical" evidence="8">
    <location>
        <begin position="389"/>
        <end position="412"/>
    </location>
</feature>
<dbReference type="SUPFAM" id="SSF82866">
    <property type="entry name" value="Multidrug efflux transporter AcrB transmembrane domain"/>
    <property type="match status" value="2"/>
</dbReference>
<dbReference type="Gene3D" id="3.30.70.1430">
    <property type="entry name" value="Multidrug efflux transporter AcrB pore domain"/>
    <property type="match status" value="2"/>
</dbReference>
<dbReference type="PRINTS" id="PR00702">
    <property type="entry name" value="ACRIFLAVINRP"/>
</dbReference>
<dbReference type="PANTHER" id="PTHR32063">
    <property type="match status" value="1"/>
</dbReference>
<dbReference type="Gene3D" id="3.30.70.1320">
    <property type="entry name" value="Multidrug efflux transporter AcrB pore domain like"/>
    <property type="match status" value="1"/>
</dbReference>
<keyword evidence="3" id="KW-0813">Transport</keyword>